<sequence>MSRRLASGWRCARTKEEAAGGFNSEGPFSGVTSLRAGDGAQQSSWPNPCPGKVVGPTNVEGAAVRPSCTCSQSAPFSPRCERVSGVAGSGIIHPLPMELEQMDEAAPARRRPPKRSPGTGRAPRSQPSWNPRSGARDLRCPHGPDGRQGGRTGPSGSGGGGTACRRSRSSCLSPLRLPGTPLGIKSDISRGPEAGRQGMTEESESLEIHRATCRLTVPATVVAITALGVGWLGLVAPIRNGMDSDRFSQVDEENWSEPGRGPGAGSGRGGARSTERADCVAPVRATADAPGTARCTIRQPLRRAGGDEVQVAGWLRGYLNLTATGDGDGERGARQHTWATGNMRYGSRGQRRAVSDEVTGACRRVTSARPCVHAHIHPARARMQLQLRGCGYYSWCSSAFRRSPHRRSGGRQRGMFIFRTVALQRNVQIFCLCQRRVSLKMTCFSVRTADGCRISCTKRYGCRLHHLQTTLQRNLILSGLLLSLWIHLVLLSCRTSLPAKVLT</sequence>
<dbReference type="Proteomes" id="UP000000768">
    <property type="component" value="Chromosome 9"/>
</dbReference>
<evidence type="ECO:0000313" key="3">
    <source>
        <dbReference type="Proteomes" id="UP000000768"/>
    </source>
</evidence>
<reference evidence="2 3" key="1">
    <citation type="journal article" date="2009" name="Nature">
        <title>The Sorghum bicolor genome and the diversification of grasses.</title>
        <authorList>
            <person name="Paterson A.H."/>
            <person name="Bowers J.E."/>
            <person name="Bruggmann R."/>
            <person name="Dubchak I."/>
            <person name="Grimwood J."/>
            <person name="Gundlach H."/>
            <person name="Haberer G."/>
            <person name="Hellsten U."/>
            <person name="Mitros T."/>
            <person name="Poliakov A."/>
            <person name="Schmutz J."/>
            <person name="Spannagl M."/>
            <person name="Tang H."/>
            <person name="Wang X."/>
            <person name="Wicker T."/>
            <person name="Bharti A.K."/>
            <person name="Chapman J."/>
            <person name="Feltus F.A."/>
            <person name="Gowik U."/>
            <person name="Grigoriev I.V."/>
            <person name="Lyons E."/>
            <person name="Maher C.A."/>
            <person name="Martis M."/>
            <person name="Narechania A."/>
            <person name="Otillar R.P."/>
            <person name="Penning B.W."/>
            <person name="Salamov A.A."/>
            <person name="Wang Y."/>
            <person name="Zhang L."/>
            <person name="Carpita N.C."/>
            <person name="Freeling M."/>
            <person name="Gingle A.R."/>
            <person name="Hash C.T."/>
            <person name="Keller B."/>
            <person name="Klein P."/>
            <person name="Kresovich S."/>
            <person name="McCann M.C."/>
            <person name="Ming R."/>
            <person name="Peterson D.G."/>
            <person name="Mehboob-ur-Rahman"/>
            <person name="Ware D."/>
            <person name="Westhoff P."/>
            <person name="Mayer K.F."/>
            <person name="Messing J."/>
            <person name="Rokhsar D.S."/>
        </authorList>
    </citation>
    <scope>NUCLEOTIDE SEQUENCE [LARGE SCALE GENOMIC DNA]</scope>
    <source>
        <strain evidence="3">cv. BTx623</strain>
    </source>
</reference>
<evidence type="ECO:0000313" key="2">
    <source>
        <dbReference type="EMBL" id="OQU77954.1"/>
    </source>
</evidence>
<keyword evidence="3" id="KW-1185">Reference proteome</keyword>
<organism evidence="2 3">
    <name type="scientific">Sorghum bicolor</name>
    <name type="common">Sorghum</name>
    <name type="synonym">Sorghum vulgare</name>
    <dbReference type="NCBI Taxonomy" id="4558"/>
    <lineage>
        <taxon>Eukaryota</taxon>
        <taxon>Viridiplantae</taxon>
        <taxon>Streptophyta</taxon>
        <taxon>Embryophyta</taxon>
        <taxon>Tracheophyta</taxon>
        <taxon>Spermatophyta</taxon>
        <taxon>Magnoliopsida</taxon>
        <taxon>Liliopsida</taxon>
        <taxon>Poales</taxon>
        <taxon>Poaceae</taxon>
        <taxon>PACMAD clade</taxon>
        <taxon>Panicoideae</taxon>
        <taxon>Andropogonodae</taxon>
        <taxon>Andropogoneae</taxon>
        <taxon>Sorghinae</taxon>
        <taxon>Sorghum</taxon>
    </lineage>
</organism>
<gene>
    <name evidence="2" type="ORF">SORBI_3009G128901</name>
</gene>
<proteinExistence type="predicted"/>
<feature type="compositionally biased region" description="Gly residues" evidence="1">
    <location>
        <begin position="260"/>
        <end position="270"/>
    </location>
</feature>
<protein>
    <submittedName>
        <fullName evidence="2">Uncharacterized protein</fullName>
    </submittedName>
</protein>
<feature type="compositionally biased region" description="Gly residues" evidence="1">
    <location>
        <begin position="146"/>
        <end position="162"/>
    </location>
</feature>
<dbReference type="EMBL" id="CM000768">
    <property type="protein sequence ID" value="OQU77954.1"/>
    <property type="molecule type" value="Genomic_DNA"/>
</dbReference>
<feature type="region of interest" description="Disordered" evidence="1">
    <location>
        <begin position="18"/>
        <end position="49"/>
    </location>
</feature>
<accession>A0A1Z5R2F2</accession>
<name>A0A1Z5R2F2_SORBI</name>
<dbReference type="Gramene" id="OQU77954">
    <property type="protein sequence ID" value="OQU77954"/>
    <property type="gene ID" value="SORBI_3009G128901"/>
</dbReference>
<dbReference type="AlphaFoldDB" id="A0A1Z5R2F2"/>
<feature type="compositionally biased region" description="Basic and acidic residues" evidence="1">
    <location>
        <begin position="134"/>
        <end position="145"/>
    </location>
</feature>
<feature type="compositionally biased region" description="Low complexity" evidence="1">
    <location>
        <begin position="169"/>
        <end position="178"/>
    </location>
</feature>
<dbReference type="InParanoid" id="A0A1Z5R2F2"/>
<evidence type="ECO:0000256" key="1">
    <source>
        <dbReference type="SAM" id="MobiDB-lite"/>
    </source>
</evidence>
<reference evidence="3" key="2">
    <citation type="journal article" date="2018" name="Plant J.">
        <title>The Sorghum bicolor reference genome: improved assembly, gene annotations, a transcriptome atlas, and signatures of genome organization.</title>
        <authorList>
            <person name="McCormick R.F."/>
            <person name="Truong S.K."/>
            <person name="Sreedasyam A."/>
            <person name="Jenkins J."/>
            <person name="Shu S."/>
            <person name="Sims D."/>
            <person name="Kennedy M."/>
            <person name="Amirebrahimi M."/>
            <person name="Weers B.D."/>
            <person name="McKinley B."/>
            <person name="Mattison A."/>
            <person name="Morishige D.T."/>
            <person name="Grimwood J."/>
            <person name="Schmutz J."/>
            <person name="Mullet J.E."/>
        </authorList>
    </citation>
    <scope>NUCLEOTIDE SEQUENCE [LARGE SCALE GENOMIC DNA]</scope>
    <source>
        <strain evidence="3">cv. BTx623</strain>
    </source>
</reference>
<feature type="region of interest" description="Disordered" evidence="1">
    <location>
        <begin position="249"/>
        <end position="278"/>
    </location>
</feature>
<feature type="region of interest" description="Disordered" evidence="1">
    <location>
        <begin position="103"/>
        <end position="205"/>
    </location>
</feature>